<protein>
    <submittedName>
        <fullName evidence="2">Uncharacterized protein</fullName>
    </submittedName>
</protein>
<reference evidence="2" key="2">
    <citation type="submission" date="2020-09" db="EMBL/GenBank/DDBJ databases">
        <authorList>
            <person name="Sun Q."/>
            <person name="Ohkuma M."/>
        </authorList>
    </citation>
    <scope>NUCLEOTIDE SEQUENCE</scope>
    <source>
        <strain evidence="2">JCM 4784</strain>
    </source>
</reference>
<name>A0A918ZYK9_9ACTN</name>
<organism evidence="2 3">
    <name type="scientific">Streptomyces longispororuber</name>
    <dbReference type="NCBI Taxonomy" id="68230"/>
    <lineage>
        <taxon>Bacteria</taxon>
        <taxon>Bacillati</taxon>
        <taxon>Actinomycetota</taxon>
        <taxon>Actinomycetes</taxon>
        <taxon>Kitasatosporales</taxon>
        <taxon>Streptomycetaceae</taxon>
        <taxon>Streptomyces</taxon>
    </lineage>
</organism>
<dbReference type="AlphaFoldDB" id="A0A918ZYK9"/>
<proteinExistence type="predicted"/>
<dbReference type="Proteomes" id="UP000608024">
    <property type="component" value="Unassembled WGS sequence"/>
</dbReference>
<dbReference type="EMBL" id="BNBT01000099">
    <property type="protein sequence ID" value="GHE77754.1"/>
    <property type="molecule type" value="Genomic_DNA"/>
</dbReference>
<sequence>MNKPRTILTVLVGAACAQVLLLGGSAGAKEARLGDLPWTVAPASVSAQAHVSADADAAPSAAQAFGDLPWT</sequence>
<evidence type="ECO:0000313" key="2">
    <source>
        <dbReference type="EMBL" id="GHE77754.1"/>
    </source>
</evidence>
<feature type="signal peptide" evidence="1">
    <location>
        <begin position="1"/>
        <end position="28"/>
    </location>
</feature>
<evidence type="ECO:0000313" key="3">
    <source>
        <dbReference type="Proteomes" id="UP000608024"/>
    </source>
</evidence>
<accession>A0A918ZYK9</accession>
<dbReference type="RefSeq" id="WP_190138520.1">
    <property type="nucleotide sequence ID" value="NZ_BNBT01000099.1"/>
</dbReference>
<evidence type="ECO:0000256" key="1">
    <source>
        <dbReference type="SAM" id="SignalP"/>
    </source>
</evidence>
<keyword evidence="3" id="KW-1185">Reference proteome</keyword>
<reference evidence="2" key="1">
    <citation type="journal article" date="2014" name="Int. J. Syst. Evol. Microbiol.">
        <title>Complete genome sequence of Corynebacterium casei LMG S-19264T (=DSM 44701T), isolated from a smear-ripened cheese.</title>
        <authorList>
            <consortium name="US DOE Joint Genome Institute (JGI-PGF)"/>
            <person name="Walter F."/>
            <person name="Albersmeier A."/>
            <person name="Kalinowski J."/>
            <person name="Ruckert C."/>
        </authorList>
    </citation>
    <scope>NUCLEOTIDE SEQUENCE</scope>
    <source>
        <strain evidence="2">JCM 4784</strain>
    </source>
</reference>
<feature type="chain" id="PRO_5037356989" evidence="1">
    <location>
        <begin position="29"/>
        <end position="71"/>
    </location>
</feature>
<dbReference type="PROSITE" id="PS51257">
    <property type="entry name" value="PROKAR_LIPOPROTEIN"/>
    <property type="match status" value="1"/>
</dbReference>
<gene>
    <name evidence="2" type="ORF">GCM10018785_52520</name>
</gene>
<keyword evidence="1" id="KW-0732">Signal</keyword>
<comment type="caution">
    <text evidence="2">The sequence shown here is derived from an EMBL/GenBank/DDBJ whole genome shotgun (WGS) entry which is preliminary data.</text>
</comment>